<gene>
    <name evidence="1" type="ORF">UFOVP622_23</name>
</gene>
<dbReference type="EMBL" id="LR796594">
    <property type="protein sequence ID" value="CAB4153398.1"/>
    <property type="molecule type" value="Genomic_DNA"/>
</dbReference>
<accession>A0A6J5N3T0</accession>
<name>A0A6J5N3T0_9CAUD</name>
<reference evidence="1" key="1">
    <citation type="submission" date="2020-04" db="EMBL/GenBank/DDBJ databases">
        <authorList>
            <person name="Chiriac C."/>
            <person name="Salcher M."/>
            <person name="Ghai R."/>
            <person name="Kavagutti S V."/>
        </authorList>
    </citation>
    <scope>NUCLEOTIDE SEQUENCE</scope>
</reference>
<proteinExistence type="predicted"/>
<organism evidence="1">
    <name type="scientific">uncultured Caudovirales phage</name>
    <dbReference type="NCBI Taxonomy" id="2100421"/>
    <lineage>
        <taxon>Viruses</taxon>
        <taxon>Duplodnaviria</taxon>
        <taxon>Heunggongvirae</taxon>
        <taxon>Uroviricota</taxon>
        <taxon>Caudoviricetes</taxon>
        <taxon>Peduoviridae</taxon>
        <taxon>Maltschvirus</taxon>
        <taxon>Maltschvirus maltsch</taxon>
    </lineage>
</organism>
<evidence type="ECO:0000313" key="1">
    <source>
        <dbReference type="EMBL" id="CAB4153398.1"/>
    </source>
</evidence>
<protein>
    <submittedName>
        <fullName evidence="1">Uncharacterized protein</fullName>
    </submittedName>
</protein>
<sequence length="192" mass="21391">MNKEIKKAIKTLKTYLGMETKLEDMPLADGMTTIQADMFEVGEAVFIVGPEGTEPVPLPVGEYELADGRILVVEVEGVIAAINEIAEETETVEPTEVPVEAEKVAPQTTTAKKIVKTTTEEQHFSRLELKIEELKAEILALSKVDEIVEVVKEVVELEEIKPIKHNPENKSVNNKPLTPLERFRDIKSRMNG</sequence>